<dbReference type="EMBL" id="CM042884">
    <property type="protein sequence ID" value="KAI4369839.1"/>
    <property type="molecule type" value="Genomic_DNA"/>
</dbReference>
<evidence type="ECO:0000313" key="1">
    <source>
        <dbReference type="EMBL" id="KAI4369839.1"/>
    </source>
</evidence>
<gene>
    <name evidence="1" type="ORF">MLD38_018241</name>
</gene>
<evidence type="ECO:0000313" key="2">
    <source>
        <dbReference type="Proteomes" id="UP001057402"/>
    </source>
</evidence>
<dbReference type="Proteomes" id="UP001057402">
    <property type="component" value="Chromosome 5"/>
</dbReference>
<accession>A0ACB9QTD5</accession>
<sequence>MEALNAARLTPISVFSTSNRELRRSLPLPTIPALKSSSHNPLVTTFQGSLAFASSFIAGSSFAKALTYEEALQQSVSSPASGTGFDFDVSGFIDSVVSFATENPTVVAGGAVVLALPLVLSQFLGGSKPWGVDSATNAYAKLADDSAVGLVDIRATVEIRKVGSPDIRGLGKNPVSIPYKGDDKPGFLKKLSAKFKDPGSTTLFILDKFDGNSELVAELATANGFKAAFAIRDGVEGRRGWMNSNLPWIPPKKTFGLDLGFIADAFGDEADRSAIAIGIAAAAGLGALAFSEVETILEVLGSAAIIQILSKKLLFAEDRKRTLQQVNEFLNTKVAPKELVDDIKEIGKALLPTSGSSMALPAPTETTSAEGTVKVVETATKLKVEVAEPAPVEVNSVPKQEIKAESLPVTPTPLSPFPDYPDLKPPSSPSPSQP</sequence>
<name>A0ACB9QTD5_9MYRT</name>
<organism evidence="1 2">
    <name type="scientific">Melastoma candidum</name>
    <dbReference type="NCBI Taxonomy" id="119954"/>
    <lineage>
        <taxon>Eukaryota</taxon>
        <taxon>Viridiplantae</taxon>
        <taxon>Streptophyta</taxon>
        <taxon>Embryophyta</taxon>
        <taxon>Tracheophyta</taxon>
        <taxon>Spermatophyta</taxon>
        <taxon>Magnoliopsida</taxon>
        <taxon>eudicotyledons</taxon>
        <taxon>Gunneridae</taxon>
        <taxon>Pentapetalae</taxon>
        <taxon>rosids</taxon>
        <taxon>malvids</taxon>
        <taxon>Myrtales</taxon>
        <taxon>Melastomataceae</taxon>
        <taxon>Melastomatoideae</taxon>
        <taxon>Melastomateae</taxon>
        <taxon>Melastoma</taxon>
    </lineage>
</organism>
<reference evidence="2" key="1">
    <citation type="journal article" date="2023" name="Front. Plant Sci.">
        <title>Chromosomal-level genome assembly of Melastoma candidum provides insights into trichome evolution.</title>
        <authorList>
            <person name="Zhong Y."/>
            <person name="Wu W."/>
            <person name="Sun C."/>
            <person name="Zou P."/>
            <person name="Liu Y."/>
            <person name="Dai S."/>
            <person name="Zhou R."/>
        </authorList>
    </citation>
    <scope>NUCLEOTIDE SEQUENCE [LARGE SCALE GENOMIC DNA]</scope>
</reference>
<comment type="caution">
    <text evidence="1">The sequence shown here is derived from an EMBL/GenBank/DDBJ whole genome shotgun (WGS) entry which is preliminary data.</text>
</comment>
<proteinExistence type="predicted"/>
<keyword evidence="2" id="KW-1185">Reference proteome</keyword>
<protein>
    <submittedName>
        <fullName evidence="1">Uncharacterized protein</fullName>
    </submittedName>
</protein>